<evidence type="ECO:0000313" key="2">
    <source>
        <dbReference type="Proteomes" id="UP000219338"/>
    </source>
</evidence>
<accession>A0A284S5T5</accession>
<protein>
    <submittedName>
        <fullName evidence="1">Uncharacterized protein</fullName>
    </submittedName>
</protein>
<sequence>MLWTPDHLLGASFETFIGFKDSWVACTGPKAKFHTASYPWSRFFVREGSVTKDVAESTIP</sequence>
<organism evidence="1 2">
    <name type="scientific">Armillaria ostoyae</name>
    <name type="common">Armillaria root rot fungus</name>
    <dbReference type="NCBI Taxonomy" id="47428"/>
    <lineage>
        <taxon>Eukaryota</taxon>
        <taxon>Fungi</taxon>
        <taxon>Dikarya</taxon>
        <taxon>Basidiomycota</taxon>
        <taxon>Agaricomycotina</taxon>
        <taxon>Agaricomycetes</taxon>
        <taxon>Agaricomycetidae</taxon>
        <taxon>Agaricales</taxon>
        <taxon>Marasmiineae</taxon>
        <taxon>Physalacriaceae</taxon>
        <taxon>Armillaria</taxon>
    </lineage>
</organism>
<dbReference type="OrthoDB" id="3106730at2759"/>
<evidence type="ECO:0000313" key="1">
    <source>
        <dbReference type="EMBL" id="SJL16359.1"/>
    </source>
</evidence>
<dbReference type="EMBL" id="FUEG01000034">
    <property type="protein sequence ID" value="SJL16359.1"/>
    <property type="molecule type" value="Genomic_DNA"/>
</dbReference>
<reference evidence="2" key="1">
    <citation type="journal article" date="2017" name="Nat. Ecol. Evol.">
        <title>Genome expansion and lineage-specific genetic innovations in the forest pathogenic fungi Armillaria.</title>
        <authorList>
            <person name="Sipos G."/>
            <person name="Prasanna A.N."/>
            <person name="Walter M.C."/>
            <person name="O'Connor E."/>
            <person name="Balint B."/>
            <person name="Krizsan K."/>
            <person name="Kiss B."/>
            <person name="Hess J."/>
            <person name="Varga T."/>
            <person name="Slot J."/>
            <person name="Riley R."/>
            <person name="Boka B."/>
            <person name="Rigling D."/>
            <person name="Barry K."/>
            <person name="Lee J."/>
            <person name="Mihaltcheva S."/>
            <person name="LaButti K."/>
            <person name="Lipzen A."/>
            <person name="Waldron R."/>
            <person name="Moloney N.M."/>
            <person name="Sperisen C."/>
            <person name="Kredics L."/>
            <person name="Vagvoelgyi C."/>
            <person name="Patrignani A."/>
            <person name="Fitzpatrick D."/>
            <person name="Nagy I."/>
            <person name="Doyle S."/>
            <person name="Anderson J.B."/>
            <person name="Grigoriev I.V."/>
            <person name="Gueldener U."/>
            <person name="Muensterkoetter M."/>
            <person name="Nagy L.G."/>
        </authorList>
    </citation>
    <scope>NUCLEOTIDE SEQUENCE [LARGE SCALE GENOMIC DNA]</scope>
    <source>
        <strain evidence="2">C18/9</strain>
    </source>
</reference>
<name>A0A284S5T5_ARMOS</name>
<gene>
    <name evidence="1" type="ORF">ARMOST_19880</name>
</gene>
<keyword evidence="2" id="KW-1185">Reference proteome</keyword>
<dbReference type="AlphaFoldDB" id="A0A284S5T5"/>
<proteinExistence type="predicted"/>
<dbReference type="Proteomes" id="UP000219338">
    <property type="component" value="Unassembled WGS sequence"/>
</dbReference>